<proteinExistence type="predicted"/>
<gene>
    <name evidence="2" type="ORF">C1Y40_04310</name>
</gene>
<sequence length="149" mass="15369">MSAGAVTKSVMATSRTRANRSTPTQDASVTNPIGRPCATTTAAPCARLWISAVAADTESSGDSTTGVSTTRSRLLTNSTLSCTAAIGRSCGSTTRPPRRATVSAIRRPATAVMLATTTGMVVPEPSRVDRSTSKRESTSERVGTMNTSS</sequence>
<feature type="compositionally biased region" description="Polar residues" evidence="1">
    <location>
        <begin position="10"/>
        <end position="31"/>
    </location>
</feature>
<feature type="region of interest" description="Disordered" evidence="1">
    <location>
        <begin position="123"/>
        <end position="149"/>
    </location>
</feature>
<reference evidence="2 3" key="1">
    <citation type="journal article" date="2017" name="Int. J. Syst. Evol. Microbiol.">
        <title>Mycobacterium talmoniae sp. nov., a slowly growing mycobacterium isolated from human respiratory samples.</title>
        <authorList>
            <person name="Davidson R.M."/>
            <person name="DeGroote M.A."/>
            <person name="Marola J.L."/>
            <person name="Buss S."/>
            <person name="Jones V."/>
            <person name="McNeil M.R."/>
            <person name="Freifeld A.G."/>
            <person name="Elaine Epperson L."/>
            <person name="Hasan N.A."/>
            <person name="Jackson M."/>
            <person name="Iwen P.C."/>
            <person name="Salfinger M."/>
            <person name="Strong M."/>
        </authorList>
    </citation>
    <scope>NUCLEOTIDE SEQUENCE [LARGE SCALE GENOMIC DNA]</scope>
    <source>
        <strain evidence="2 3">ATCC BAA-2683</strain>
    </source>
</reference>
<accession>A0A2S8BFW6</accession>
<protein>
    <submittedName>
        <fullName evidence="2">Uncharacterized protein</fullName>
    </submittedName>
</protein>
<dbReference type="Proteomes" id="UP000238296">
    <property type="component" value="Unassembled WGS sequence"/>
</dbReference>
<evidence type="ECO:0000256" key="1">
    <source>
        <dbReference type="SAM" id="MobiDB-lite"/>
    </source>
</evidence>
<dbReference type="AlphaFoldDB" id="A0A2S8BFW6"/>
<feature type="compositionally biased region" description="Basic and acidic residues" evidence="1">
    <location>
        <begin position="126"/>
        <end position="139"/>
    </location>
</feature>
<comment type="caution">
    <text evidence="2">The sequence shown here is derived from an EMBL/GenBank/DDBJ whole genome shotgun (WGS) entry which is preliminary data.</text>
</comment>
<dbReference type="EMBL" id="PPEA01000624">
    <property type="protein sequence ID" value="PQM45526.1"/>
    <property type="molecule type" value="Genomic_DNA"/>
</dbReference>
<organism evidence="2 3">
    <name type="scientific">Mycobacterium talmoniae</name>
    <dbReference type="NCBI Taxonomy" id="1858794"/>
    <lineage>
        <taxon>Bacteria</taxon>
        <taxon>Bacillati</taxon>
        <taxon>Actinomycetota</taxon>
        <taxon>Actinomycetes</taxon>
        <taxon>Mycobacteriales</taxon>
        <taxon>Mycobacteriaceae</taxon>
        <taxon>Mycobacterium</taxon>
    </lineage>
</organism>
<name>A0A2S8BFW6_9MYCO</name>
<evidence type="ECO:0000313" key="2">
    <source>
        <dbReference type="EMBL" id="PQM45526.1"/>
    </source>
</evidence>
<feature type="region of interest" description="Disordered" evidence="1">
    <location>
        <begin position="1"/>
        <end position="33"/>
    </location>
</feature>
<evidence type="ECO:0000313" key="3">
    <source>
        <dbReference type="Proteomes" id="UP000238296"/>
    </source>
</evidence>